<dbReference type="SUPFAM" id="SSF47384">
    <property type="entry name" value="Homodimeric domain of signal transducing histidine kinase"/>
    <property type="match status" value="1"/>
</dbReference>
<evidence type="ECO:0000256" key="2">
    <source>
        <dbReference type="ARBA" id="ARBA00004236"/>
    </source>
</evidence>
<dbReference type="PANTHER" id="PTHR45436:SF5">
    <property type="entry name" value="SENSOR HISTIDINE KINASE TRCS"/>
    <property type="match status" value="1"/>
</dbReference>
<dbReference type="InterPro" id="IPR003594">
    <property type="entry name" value="HATPase_dom"/>
</dbReference>
<dbReference type="InterPro" id="IPR003660">
    <property type="entry name" value="HAMP_dom"/>
</dbReference>
<dbReference type="CDD" id="cd06225">
    <property type="entry name" value="HAMP"/>
    <property type="match status" value="1"/>
</dbReference>
<dbReference type="InterPro" id="IPR005467">
    <property type="entry name" value="His_kinase_dom"/>
</dbReference>
<name>A0ABY6P298_9NOCA</name>
<dbReference type="Pfam" id="PF00512">
    <property type="entry name" value="HisKA"/>
    <property type="match status" value="1"/>
</dbReference>
<dbReference type="InterPro" id="IPR036890">
    <property type="entry name" value="HATPase_C_sf"/>
</dbReference>
<sequence length="463" mass="47729">MKLDPRDWGVRVRLSLAAVVVLAATLLVVAGGVLWVLRGSLQSSADAAAGVRVDQLVAQLRTSAPGSQDPGLVATSGETSVVQILTPDGGVLLASPDAPGVPLAGPLPDGASSLNGSVGVPGAQGGVFRVTARGVGGPGGDLTAVVGVDSAGVTDTVMTVGAVLAVGLPVVVVVAAALTYVLVGVSLRSVERMRARVADVSPAELSLRLAVPRPRDEISRLATTLNAMLARLQAGNDAQRRFVADASHELRSPLATVTAALELARDRPGVIDRELVGAHLLPEAQRMQRLVEDLLLLAKADEQGLALRVADVDVEDLVGVEAARLRATTTLAVMTQVQAVRVRGDEGQLARVVRNLADNAARHARSQIELWCRITPGGVQLVVADDGPGIPASERERVLQRFVRLDEGRARATGGSGLGLAIVAEIVAAHHGTITIADSELGGARVMVELPSAGPGQSPSRQR</sequence>
<dbReference type="CDD" id="cd00082">
    <property type="entry name" value="HisKA"/>
    <property type="match status" value="1"/>
</dbReference>
<evidence type="ECO:0000256" key="7">
    <source>
        <dbReference type="ARBA" id="ARBA00022777"/>
    </source>
</evidence>
<reference evidence="14" key="1">
    <citation type="submission" date="2022-10" db="EMBL/GenBank/DDBJ databases">
        <title>Rhodococcus sp.75.</title>
        <authorList>
            <person name="Sun M."/>
        </authorList>
    </citation>
    <scope>NUCLEOTIDE SEQUENCE</scope>
    <source>
        <strain evidence="14">75</strain>
    </source>
</reference>
<evidence type="ECO:0000256" key="9">
    <source>
        <dbReference type="ARBA" id="ARBA00023012"/>
    </source>
</evidence>
<organism evidence="14 15">
    <name type="scientific">Rhodococcus antarcticus</name>
    <dbReference type="NCBI Taxonomy" id="2987751"/>
    <lineage>
        <taxon>Bacteria</taxon>
        <taxon>Bacillati</taxon>
        <taxon>Actinomycetota</taxon>
        <taxon>Actinomycetes</taxon>
        <taxon>Mycobacteriales</taxon>
        <taxon>Nocardiaceae</taxon>
        <taxon>Rhodococcus</taxon>
    </lineage>
</organism>
<evidence type="ECO:0000256" key="10">
    <source>
        <dbReference type="ARBA" id="ARBA00023136"/>
    </source>
</evidence>
<accession>A0ABY6P298</accession>
<dbReference type="GO" id="GO:0016301">
    <property type="term" value="F:kinase activity"/>
    <property type="evidence" value="ECO:0007669"/>
    <property type="project" value="UniProtKB-KW"/>
</dbReference>
<dbReference type="SUPFAM" id="SSF55874">
    <property type="entry name" value="ATPase domain of HSP90 chaperone/DNA topoisomerase II/histidine kinase"/>
    <property type="match status" value="1"/>
</dbReference>
<evidence type="ECO:0000259" key="13">
    <source>
        <dbReference type="PROSITE" id="PS50885"/>
    </source>
</evidence>
<feature type="transmembrane region" description="Helical" evidence="11">
    <location>
        <begin position="162"/>
        <end position="187"/>
    </location>
</feature>
<dbReference type="Gene3D" id="1.10.287.130">
    <property type="match status" value="1"/>
</dbReference>
<feature type="transmembrane region" description="Helical" evidence="11">
    <location>
        <begin position="12"/>
        <end position="37"/>
    </location>
</feature>
<dbReference type="SMART" id="SM00387">
    <property type="entry name" value="HATPase_c"/>
    <property type="match status" value="1"/>
</dbReference>
<dbReference type="PANTHER" id="PTHR45436">
    <property type="entry name" value="SENSOR HISTIDINE KINASE YKOH"/>
    <property type="match status" value="1"/>
</dbReference>
<feature type="domain" description="HAMP" evidence="13">
    <location>
        <begin position="184"/>
        <end position="237"/>
    </location>
</feature>
<feature type="domain" description="Histidine kinase" evidence="12">
    <location>
        <begin position="245"/>
        <end position="454"/>
    </location>
</feature>
<dbReference type="Pfam" id="PF02518">
    <property type="entry name" value="HATPase_c"/>
    <property type="match status" value="1"/>
</dbReference>
<evidence type="ECO:0000256" key="6">
    <source>
        <dbReference type="ARBA" id="ARBA00022692"/>
    </source>
</evidence>
<dbReference type="Proteomes" id="UP001164965">
    <property type="component" value="Chromosome"/>
</dbReference>
<evidence type="ECO:0000256" key="1">
    <source>
        <dbReference type="ARBA" id="ARBA00000085"/>
    </source>
</evidence>
<evidence type="ECO:0000313" key="15">
    <source>
        <dbReference type="Proteomes" id="UP001164965"/>
    </source>
</evidence>
<evidence type="ECO:0000256" key="4">
    <source>
        <dbReference type="ARBA" id="ARBA00022553"/>
    </source>
</evidence>
<dbReference type="Gene3D" id="3.30.565.10">
    <property type="entry name" value="Histidine kinase-like ATPase, C-terminal domain"/>
    <property type="match status" value="1"/>
</dbReference>
<dbReference type="PRINTS" id="PR00344">
    <property type="entry name" value="BCTRLSENSOR"/>
</dbReference>
<dbReference type="InterPro" id="IPR003661">
    <property type="entry name" value="HisK_dim/P_dom"/>
</dbReference>
<dbReference type="EC" id="2.7.13.3" evidence="3"/>
<evidence type="ECO:0000256" key="8">
    <source>
        <dbReference type="ARBA" id="ARBA00022989"/>
    </source>
</evidence>
<keyword evidence="10 11" id="KW-0472">Membrane</keyword>
<dbReference type="PROSITE" id="PS50885">
    <property type="entry name" value="HAMP"/>
    <property type="match status" value="1"/>
</dbReference>
<dbReference type="InterPro" id="IPR004358">
    <property type="entry name" value="Sig_transdc_His_kin-like_C"/>
</dbReference>
<keyword evidence="6 11" id="KW-0812">Transmembrane</keyword>
<dbReference type="PROSITE" id="PS50109">
    <property type="entry name" value="HIS_KIN"/>
    <property type="match status" value="1"/>
</dbReference>
<keyword evidence="15" id="KW-1185">Reference proteome</keyword>
<dbReference type="RefSeq" id="WP_265383883.1">
    <property type="nucleotide sequence ID" value="NZ_CP110615.1"/>
</dbReference>
<evidence type="ECO:0000256" key="3">
    <source>
        <dbReference type="ARBA" id="ARBA00012438"/>
    </source>
</evidence>
<keyword evidence="7 14" id="KW-0418">Kinase</keyword>
<dbReference type="Pfam" id="PF00672">
    <property type="entry name" value="HAMP"/>
    <property type="match status" value="1"/>
</dbReference>
<keyword evidence="8 11" id="KW-1133">Transmembrane helix</keyword>
<evidence type="ECO:0000259" key="12">
    <source>
        <dbReference type="PROSITE" id="PS50109"/>
    </source>
</evidence>
<evidence type="ECO:0000256" key="5">
    <source>
        <dbReference type="ARBA" id="ARBA00022679"/>
    </source>
</evidence>
<evidence type="ECO:0000313" key="14">
    <source>
        <dbReference type="EMBL" id="UZJ25779.1"/>
    </source>
</evidence>
<keyword evidence="9" id="KW-0902">Two-component regulatory system</keyword>
<proteinExistence type="predicted"/>
<dbReference type="SMART" id="SM00388">
    <property type="entry name" value="HisKA"/>
    <property type="match status" value="1"/>
</dbReference>
<dbReference type="SMART" id="SM00304">
    <property type="entry name" value="HAMP"/>
    <property type="match status" value="1"/>
</dbReference>
<keyword evidence="4" id="KW-0597">Phosphoprotein</keyword>
<dbReference type="EMBL" id="CP110615">
    <property type="protein sequence ID" value="UZJ25779.1"/>
    <property type="molecule type" value="Genomic_DNA"/>
</dbReference>
<comment type="catalytic activity">
    <reaction evidence="1">
        <text>ATP + protein L-histidine = ADP + protein N-phospho-L-histidine.</text>
        <dbReference type="EC" id="2.7.13.3"/>
    </reaction>
</comment>
<keyword evidence="5" id="KW-0808">Transferase</keyword>
<evidence type="ECO:0000256" key="11">
    <source>
        <dbReference type="SAM" id="Phobius"/>
    </source>
</evidence>
<dbReference type="InterPro" id="IPR050428">
    <property type="entry name" value="TCS_sensor_his_kinase"/>
</dbReference>
<dbReference type="InterPro" id="IPR036097">
    <property type="entry name" value="HisK_dim/P_sf"/>
</dbReference>
<comment type="subcellular location">
    <subcellularLocation>
        <location evidence="2">Cell membrane</location>
    </subcellularLocation>
</comment>
<protein>
    <recommendedName>
        <fullName evidence="3">histidine kinase</fullName>
        <ecNumber evidence="3">2.7.13.3</ecNumber>
    </recommendedName>
</protein>
<gene>
    <name evidence="14" type="ORF">RHODO2019_04875</name>
</gene>